<reference evidence="4" key="3">
    <citation type="submission" date="2020-05" db="UniProtKB">
        <authorList>
            <consortium name="EnsemblMetazoa"/>
        </authorList>
    </citation>
    <scope>IDENTIFICATION</scope>
    <source>
        <strain evidence="4">Jacobina</strain>
    </source>
</reference>
<evidence type="ECO:0000256" key="1">
    <source>
        <dbReference type="SAM" id="MobiDB-lite"/>
    </source>
</evidence>
<evidence type="ECO:0000313" key="3">
    <source>
        <dbReference type="EMBL" id="MBC1170751.1"/>
    </source>
</evidence>
<dbReference type="EMBL" id="GITU01002048">
    <property type="protein sequence ID" value="MBC1170751.1"/>
    <property type="molecule type" value="Transcribed_RNA"/>
</dbReference>
<organism evidence="4 5">
    <name type="scientific">Lutzomyia longipalpis</name>
    <name type="common">Sand fly</name>
    <dbReference type="NCBI Taxonomy" id="7200"/>
    <lineage>
        <taxon>Eukaryota</taxon>
        <taxon>Metazoa</taxon>
        <taxon>Ecdysozoa</taxon>
        <taxon>Arthropoda</taxon>
        <taxon>Hexapoda</taxon>
        <taxon>Insecta</taxon>
        <taxon>Pterygota</taxon>
        <taxon>Neoptera</taxon>
        <taxon>Endopterygota</taxon>
        <taxon>Diptera</taxon>
        <taxon>Nematocera</taxon>
        <taxon>Psychodoidea</taxon>
        <taxon>Psychodidae</taxon>
        <taxon>Lutzomyia</taxon>
        <taxon>Lutzomyia</taxon>
    </lineage>
</organism>
<protein>
    <submittedName>
        <fullName evidence="3">Putative conserved secreted protein</fullName>
    </submittedName>
</protein>
<dbReference type="AlphaFoldDB" id="A0A1B0GHP1"/>
<dbReference type="VEuPathDB" id="VectorBase:LLOJ001570"/>
<evidence type="ECO:0000313" key="4">
    <source>
        <dbReference type="EnsemblMetazoa" id="LLOJ001570-PA"/>
    </source>
</evidence>
<dbReference type="EMBL" id="AJWK01005389">
    <property type="status" value="NOT_ANNOTATED_CDS"/>
    <property type="molecule type" value="Genomic_DNA"/>
</dbReference>
<dbReference type="Proteomes" id="UP000092461">
    <property type="component" value="Unassembled WGS sequence"/>
</dbReference>
<feature type="compositionally biased region" description="Acidic residues" evidence="1">
    <location>
        <begin position="137"/>
        <end position="148"/>
    </location>
</feature>
<dbReference type="EnsemblMetazoa" id="LLOJ001570-RA">
    <property type="protein sequence ID" value="LLOJ001570-PA"/>
    <property type="gene ID" value="LLOJ001570"/>
</dbReference>
<reference evidence="3" key="2">
    <citation type="journal article" date="2020" name="BMC">
        <title>Leishmania infection induces a limited differential gene expression in the sand fly midgut.</title>
        <authorList>
            <person name="Coutinho-Abreu I.V."/>
            <person name="Serafim T.D."/>
            <person name="Meneses C."/>
            <person name="Kamhawi S."/>
            <person name="Oliveira F."/>
            <person name="Valenzuela J.G."/>
        </authorList>
    </citation>
    <scope>NUCLEOTIDE SEQUENCE</scope>
    <source>
        <strain evidence="3">Jacobina</strain>
        <tissue evidence="3">Midgut</tissue>
    </source>
</reference>
<feature type="region of interest" description="Disordered" evidence="1">
    <location>
        <begin position="247"/>
        <end position="288"/>
    </location>
</feature>
<evidence type="ECO:0000313" key="5">
    <source>
        <dbReference type="Proteomes" id="UP000092461"/>
    </source>
</evidence>
<feature type="region of interest" description="Disordered" evidence="1">
    <location>
        <begin position="102"/>
        <end position="164"/>
    </location>
</feature>
<proteinExistence type="predicted"/>
<reference evidence="5" key="1">
    <citation type="submission" date="2012-05" db="EMBL/GenBank/DDBJ databases">
        <title>Whole Genome Assembly of Lutzomyia longipalpis.</title>
        <authorList>
            <person name="Richards S."/>
            <person name="Qu C."/>
            <person name="Dillon R."/>
            <person name="Worley K."/>
            <person name="Scherer S."/>
            <person name="Batterton M."/>
            <person name="Taylor A."/>
            <person name="Hawes A."/>
            <person name="Hernandez B."/>
            <person name="Kovar C."/>
            <person name="Mandapat C."/>
            <person name="Pham C."/>
            <person name="Qu C."/>
            <person name="Jing C."/>
            <person name="Bess C."/>
            <person name="Bandaranaike D."/>
            <person name="Ngo D."/>
            <person name="Ongeri F."/>
            <person name="Arias F."/>
            <person name="Lara F."/>
            <person name="Weissenberger G."/>
            <person name="Kamau G."/>
            <person name="Han H."/>
            <person name="Shen H."/>
            <person name="Dinh H."/>
            <person name="Khalil I."/>
            <person name="Jones J."/>
            <person name="Shafer J."/>
            <person name="Jayaseelan J."/>
            <person name="Quiroz J."/>
            <person name="Blankenburg K."/>
            <person name="Nguyen L."/>
            <person name="Jackson L."/>
            <person name="Francisco L."/>
            <person name="Tang L.-Y."/>
            <person name="Pu L.-L."/>
            <person name="Perales L."/>
            <person name="Lorensuhewa L."/>
            <person name="Munidasa M."/>
            <person name="Coyle M."/>
            <person name="Taylor M."/>
            <person name="Puazo M."/>
            <person name="Firestine M."/>
            <person name="Scheel M."/>
            <person name="Javaid M."/>
            <person name="Wang M."/>
            <person name="Li M."/>
            <person name="Tabassum N."/>
            <person name="Saada N."/>
            <person name="Osuji N."/>
            <person name="Aqrawi P."/>
            <person name="Fu Q."/>
            <person name="Thornton R."/>
            <person name="Raj R."/>
            <person name="Goodspeed R."/>
            <person name="Mata R."/>
            <person name="Najjar R."/>
            <person name="Gubbala S."/>
            <person name="Lee S."/>
            <person name="Denson S."/>
            <person name="Patil S."/>
            <person name="Macmil S."/>
            <person name="Qi S."/>
            <person name="Matskevitch T."/>
            <person name="Palculict T."/>
            <person name="Mathew T."/>
            <person name="Vee V."/>
            <person name="Velamala V."/>
            <person name="Korchina V."/>
            <person name="Cai W."/>
            <person name="Liu W."/>
            <person name="Dai W."/>
            <person name="Zou X."/>
            <person name="Zhu Y."/>
            <person name="Zhang Y."/>
            <person name="Wu Y.-Q."/>
            <person name="Xin Y."/>
            <person name="Nazarath L."/>
            <person name="Kovar C."/>
            <person name="Han Y."/>
            <person name="Muzny D."/>
            <person name="Gibbs R."/>
        </authorList>
    </citation>
    <scope>NUCLEOTIDE SEQUENCE [LARGE SCALE GENOMIC DNA]</scope>
    <source>
        <strain evidence="5">Jacobina</strain>
    </source>
</reference>
<evidence type="ECO:0000256" key="2">
    <source>
        <dbReference type="SAM" id="SignalP"/>
    </source>
</evidence>
<feature type="region of interest" description="Disordered" evidence="1">
    <location>
        <begin position="296"/>
        <end position="315"/>
    </location>
</feature>
<keyword evidence="2" id="KW-0732">Signal</keyword>
<feature type="compositionally biased region" description="Polar residues" evidence="1">
    <location>
        <begin position="150"/>
        <end position="161"/>
    </location>
</feature>
<feature type="region of interest" description="Disordered" evidence="1">
    <location>
        <begin position="334"/>
        <end position="356"/>
    </location>
</feature>
<accession>A0A1B0GHP1</accession>
<keyword evidence="5" id="KW-1185">Reference proteome</keyword>
<dbReference type="VEuPathDB" id="VectorBase:LLONM1_008622"/>
<feature type="signal peptide" evidence="2">
    <location>
        <begin position="1"/>
        <end position="16"/>
    </location>
</feature>
<feature type="chain" id="PRO_5044555642" evidence="2">
    <location>
        <begin position="17"/>
        <end position="404"/>
    </location>
</feature>
<sequence length="404" mass="42398">MKQLVVLVSVLVVVAALPVPSEEQPKTSLDLLQIPLQNGKELDILSLADGDGKLSERNKRTIDILRQLFPTISQIIEQKIQMILPVLIRTVGPILLRGGLGGSSGGGGGTQTNDDDEVETNSGDRKVSVSLPVFEPGSDDDDEDDDFVDNSASPGTPSSTIEPEKTISLRTRIDGVEADGDDEVDATAAPTVVAAGAVDATASATTAQSDNQNLVAGKDADNSLDANAINEQLETIRVVREAVAAATAAKDRQEITQQEEQGVSKLEGGDQSPAESQSPAVDDLSLDNEADDENRNKRFLPFGFSSSSGGSGGSGGGSGNFLFDIIRLFAGSSGTQEQDERANAPDGSVTSGDGYTEGIPGPVTRLFVLGNRGLSNLIQDLILRIARTSERLVNFKARLITSLI</sequence>
<name>A0A1B0GHP1_LUTLO</name>